<dbReference type="AlphaFoldDB" id="A0A4Y7XFG9"/>
<protein>
    <recommendedName>
        <fullName evidence="1">diguanylate cyclase</fullName>
        <ecNumber evidence="1">2.7.7.65</ecNumber>
    </recommendedName>
</protein>
<dbReference type="EC" id="2.7.7.65" evidence="1"/>
<dbReference type="EMBL" id="SNTY01000006">
    <property type="protein sequence ID" value="TEU30587.1"/>
    <property type="molecule type" value="Genomic_DNA"/>
</dbReference>
<keyword evidence="5" id="KW-1185">Reference proteome</keyword>
<name>A0A4Y7XFG9_9GAMM</name>
<reference evidence="4 5" key="1">
    <citation type="submission" date="2019-03" db="EMBL/GenBank/DDBJ databases">
        <title>Alkanindiges illinoisensis: a potential pathogenic isolated from ascites of a gastric cancer patient with abdominal metastasis.</title>
        <authorList>
            <person name="Hu X."/>
            <person name="Yang B."/>
            <person name="Yan X."/>
            <person name="Lin L."/>
            <person name="Zhao H."/>
            <person name="Zhou F."/>
            <person name="Su B."/>
            <person name="Chen J."/>
            <person name="Rui Y."/>
            <person name="Wang Q."/>
            <person name="Zheng L."/>
        </authorList>
    </citation>
    <scope>NUCLEOTIDE SEQUENCE [LARGE SCALE GENOMIC DNA]</scope>
    <source>
        <strain evidence="4 5">NFYY 23406</strain>
    </source>
</reference>
<dbReference type="GO" id="GO:0052621">
    <property type="term" value="F:diguanylate cyclase activity"/>
    <property type="evidence" value="ECO:0007669"/>
    <property type="project" value="UniProtKB-EC"/>
</dbReference>
<dbReference type="NCBIfam" id="TIGR00254">
    <property type="entry name" value="GGDEF"/>
    <property type="match status" value="1"/>
</dbReference>
<dbReference type="InterPro" id="IPR050469">
    <property type="entry name" value="Diguanylate_Cyclase"/>
</dbReference>
<comment type="catalytic activity">
    <reaction evidence="2">
        <text>2 GTP = 3',3'-c-di-GMP + 2 diphosphate</text>
        <dbReference type="Rhea" id="RHEA:24898"/>
        <dbReference type="ChEBI" id="CHEBI:33019"/>
        <dbReference type="ChEBI" id="CHEBI:37565"/>
        <dbReference type="ChEBI" id="CHEBI:58805"/>
        <dbReference type="EC" id="2.7.7.65"/>
    </reaction>
</comment>
<gene>
    <name evidence="4" type="ORF">E2B99_00935</name>
</gene>
<dbReference type="InterPro" id="IPR029787">
    <property type="entry name" value="Nucleotide_cyclase"/>
</dbReference>
<dbReference type="SMART" id="SM00065">
    <property type="entry name" value="GAF"/>
    <property type="match status" value="1"/>
</dbReference>
<dbReference type="PANTHER" id="PTHR45138">
    <property type="entry name" value="REGULATORY COMPONENTS OF SENSORY TRANSDUCTION SYSTEM"/>
    <property type="match status" value="1"/>
</dbReference>
<feature type="domain" description="GGDEF" evidence="3">
    <location>
        <begin position="195"/>
        <end position="318"/>
    </location>
</feature>
<dbReference type="InterPro" id="IPR043128">
    <property type="entry name" value="Rev_trsase/Diguanyl_cyclase"/>
</dbReference>
<evidence type="ECO:0000313" key="4">
    <source>
        <dbReference type="EMBL" id="TEU30587.1"/>
    </source>
</evidence>
<comment type="caution">
    <text evidence="4">The sequence shown here is derived from an EMBL/GenBank/DDBJ whole genome shotgun (WGS) entry which is preliminary data.</text>
</comment>
<dbReference type="CDD" id="cd01949">
    <property type="entry name" value="GGDEF"/>
    <property type="match status" value="1"/>
</dbReference>
<dbReference type="Proteomes" id="UP000297834">
    <property type="component" value="Unassembled WGS sequence"/>
</dbReference>
<accession>A0A4Y7XFG9</accession>
<organism evidence="4 5">
    <name type="scientific">Alkanindiges illinoisensis</name>
    <dbReference type="NCBI Taxonomy" id="197183"/>
    <lineage>
        <taxon>Bacteria</taxon>
        <taxon>Pseudomonadati</taxon>
        <taxon>Pseudomonadota</taxon>
        <taxon>Gammaproteobacteria</taxon>
        <taxon>Moraxellales</taxon>
        <taxon>Moraxellaceae</taxon>
        <taxon>Alkanindiges</taxon>
    </lineage>
</organism>
<dbReference type="RefSeq" id="WP_134243141.1">
    <property type="nucleotide sequence ID" value="NZ_SNTY01000006.1"/>
</dbReference>
<dbReference type="PROSITE" id="PS50887">
    <property type="entry name" value="GGDEF"/>
    <property type="match status" value="1"/>
</dbReference>
<evidence type="ECO:0000259" key="3">
    <source>
        <dbReference type="PROSITE" id="PS50887"/>
    </source>
</evidence>
<evidence type="ECO:0000256" key="2">
    <source>
        <dbReference type="ARBA" id="ARBA00034247"/>
    </source>
</evidence>
<dbReference type="Gene3D" id="3.30.450.40">
    <property type="match status" value="1"/>
</dbReference>
<dbReference type="InterPro" id="IPR029016">
    <property type="entry name" value="GAF-like_dom_sf"/>
</dbReference>
<dbReference type="STRING" id="1120977.GCA_000619845_01800"/>
<dbReference type="PANTHER" id="PTHR45138:SF9">
    <property type="entry name" value="DIGUANYLATE CYCLASE DGCM-RELATED"/>
    <property type="match status" value="1"/>
</dbReference>
<evidence type="ECO:0000256" key="1">
    <source>
        <dbReference type="ARBA" id="ARBA00012528"/>
    </source>
</evidence>
<dbReference type="SUPFAM" id="SSF55073">
    <property type="entry name" value="Nucleotide cyclase"/>
    <property type="match status" value="1"/>
</dbReference>
<dbReference type="Gene3D" id="3.30.70.270">
    <property type="match status" value="1"/>
</dbReference>
<evidence type="ECO:0000313" key="5">
    <source>
        <dbReference type="Proteomes" id="UP000297834"/>
    </source>
</evidence>
<dbReference type="SUPFAM" id="SSF55781">
    <property type="entry name" value="GAF domain-like"/>
    <property type="match status" value="1"/>
</dbReference>
<sequence length="326" mass="36795">MTSWNFNSFESAGQAILKFLHQRLGFDLWMITRTEGEDWIVLQTEDHGYDIKPGQVFRWADSFCSHMVKGNAPCIAPRSNDIELYAAAPIAKQVNIQAYIGQPLVKSDGELFGTLCAIDPNPQADSLVQEKDLIEFMAALLNHILQIELKQTEQTRQIERLQAKAMTDELTQLYNRGGWEHFIALEEERSQRYGNLSAVYVIDLDGLKEVNDTQGHAAGDQLIQRAAEALRQVARKSDVVARLGGDEFSILSIEVDHAGAESLFERIGQALAEAQVSASIGFALRHPSFGLRQAIWQADQQMYFYKRSKKTSQAELELNRRLETKH</sequence>
<dbReference type="SMART" id="SM00267">
    <property type="entry name" value="GGDEF"/>
    <property type="match status" value="1"/>
</dbReference>
<proteinExistence type="predicted"/>
<dbReference type="Pfam" id="PF01590">
    <property type="entry name" value="GAF"/>
    <property type="match status" value="1"/>
</dbReference>
<dbReference type="InterPro" id="IPR003018">
    <property type="entry name" value="GAF"/>
</dbReference>
<dbReference type="InterPro" id="IPR000160">
    <property type="entry name" value="GGDEF_dom"/>
</dbReference>
<dbReference type="OrthoDB" id="9812358at2"/>
<dbReference type="Pfam" id="PF00990">
    <property type="entry name" value="GGDEF"/>
    <property type="match status" value="1"/>
</dbReference>